<protein>
    <submittedName>
        <fullName evidence="2">Uncharacterized protein</fullName>
    </submittedName>
</protein>
<organism evidence="2 3">
    <name type="scientific">Rhipicephalus sanguineus</name>
    <name type="common">Brown dog tick</name>
    <name type="synonym">Ixodes sanguineus</name>
    <dbReference type="NCBI Taxonomy" id="34632"/>
    <lineage>
        <taxon>Eukaryota</taxon>
        <taxon>Metazoa</taxon>
        <taxon>Ecdysozoa</taxon>
        <taxon>Arthropoda</taxon>
        <taxon>Chelicerata</taxon>
        <taxon>Arachnida</taxon>
        <taxon>Acari</taxon>
        <taxon>Parasitiformes</taxon>
        <taxon>Ixodida</taxon>
        <taxon>Ixodoidea</taxon>
        <taxon>Ixodidae</taxon>
        <taxon>Rhipicephalinae</taxon>
        <taxon>Rhipicephalus</taxon>
        <taxon>Rhipicephalus</taxon>
    </lineage>
</organism>
<feature type="transmembrane region" description="Helical" evidence="1">
    <location>
        <begin position="51"/>
        <end position="71"/>
    </location>
</feature>
<reference evidence="2" key="2">
    <citation type="submission" date="2021-09" db="EMBL/GenBank/DDBJ databases">
        <authorList>
            <person name="Jia N."/>
            <person name="Wang J."/>
            <person name="Shi W."/>
            <person name="Du L."/>
            <person name="Sun Y."/>
            <person name="Zhan W."/>
            <person name="Jiang J."/>
            <person name="Wang Q."/>
            <person name="Zhang B."/>
            <person name="Ji P."/>
            <person name="Sakyi L.B."/>
            <person name="Cui X."/>
            <person name="Yuan T."/>
            <person name="Jiang B."/>
            <person name="Yang W."/>
            <person name="Lam T.T.-Y."/>
            <person name="Chang Q."/>
            <person name="Ding S."/>
            <person name="Wang X."/>
            <person name="Zhu J."/>
            <person name="Ruan X."/>
            <person name="Zhao L."/>
            <person name="Wei J."/>
            <person name="Que T."/>
            <person name="Du C."/>
            <person name="Cheng J."/>
            <person name="Dai P."/>
            <person name="Han X."/>
            <person name="Huang E."/>
            <person name="Gao Y."/>
            <person name="Liu J."/>
            <person name="Shao H."/>
            <person name="Ye R."/>
            <person name="Li L."/>
            <person name="Wei W."/>
            <person name="Wang X."/>
            <person name="Wang C."/>
            <person name="Huo Q."/>
            <person name="Li W."/>
            <person name="Guo W."/>
            <person name="Chen H."/>
            <person name="Chen S."/>
            <person name="Zhou L."/>
            <person name="Zhou L."/>
            <person name="Ni X."/>
            <person name="Tian J."/>
            <person name="Zhou Y."/>
            <person name="Sheng Y."/>
            <person name="Liu T."/>
            <person name="Pan Y."/>
            <person name="Xia L."/>
            <person name="Li J."/>
            <person name="Zhao F."/>
            <person name="Cao W."/>
        </authorList>
    </citation>
    <scope>NUCLEOTIDE SEQUENCE</scope>
    <source>
        <strain evidence="2">Rsan-2018</strain>
        <tissue evidence="2">Larvae</tissue>
    </source>
</reference>
<comment type="caution">
    <text evidence="2">The sequence shown here is derived from an EMBL/GenBank/DDBJ whole genome shotgun (WGS) entry which is preliminary data.</text>
</comment>
<evidence type="ECO:0000256" key="1">
    <source>
        <dbReference type="SAM" id="Phobius"/>
    </source>
</evidence>
<gene>
    <name evidence="2" type="ORF">HPB52_012324</name>
</gene>
<evidence type="ECO:0000313" key="3">
    <source>
        <dbReference type="Proteomes" id="UP000821837"/>
    </source>
</evidence>
<keyword evidence="1" id="KW-0812">Transmembrane</keyword>
<proteinExistence type="predicted"/>
<feature type="transmembrane region" description="Helical" evidence="1">
    <location>
        <begin position="20"/>
        <end position="39"/>
    </location>
</feature>
<sequence>MGLPRLDVWFAGADDELPSFSFALSLSFLNSPCGILTIAEIASSTSLHRRVTGILTFALSYSSRVYVYQLSKLVVRVEPEPSIIYVIFVSFLYWFVSLLVLVSSLLSNTGINVTSTLFYVLLQAFGLVFYLSGGISLLALEAGQSVATAAGTLEYRTPEEFCRMTAI</sequence>
<keyword evidence="1" id="KW-0472">Membrane</keyword>
<evidence type="ECO:0000313" key="2">
    <source>
        <dbReference type="EMBL" id="KAH7983484.1"/>
    </source>
</evidence>
<dbReference type="EMBL" id="JABSTV010001245">
    <property type="protein sequence ID" value="KAH7983484.1"/>
    <property type="molecule type" value="Genomic_DNA"/>
</dbReference>
<dbReference type="VEuPathDB" id="VectorBase:RSAN_046496"/>
<dbReference type="AlphaFoldDB" id="A0A9D4T9R8"/>
<feature type="transmembrane region" description="Helical" evidence="1">
    <location>
        <begin position="118"/>
        <end position="140"/>
    </location>
</feature>
<feature type="transmembrane region" description="Helical" evidence="1">
    <location>
        <begin position="83"/>
        <end position="106"/>
    </location>
</feature>
<keyword evidence="1" id="KW-1133">Transmembrane helix</keyword>
<dbReference type="Proteomes" id="UP000821837">
    <property type="component" value="Chromosome 1"/>
</dbReference>
<name>A0A9D4T9R8_RHISA</name>
<keyword evidence="3" id="KW-1185">Reference proteome</keyword>
<accession>A0A9D4T9R8</accession>
<reference evidence="2" key="1">
    <citation type="journal article" date="2020" name="Cell">
        <title>Large-Scale Comparative Analyses of Tick Genomes Elucidate Their Genetic Diversity and Vector Capacities.</title>
        <authorList>
            <consortium name="Tick Genome and Microbiome Consortium (TIGMIC)"/>
            <person name="Jia N."/>
            <person name="Wang J."/>
            <person name="Shi W."/>
            <person name="Du L."/>
            <person name="Sun Y."/>
            <person name="Zhan W."/>
            <person name="Jiang J.F."/>
            <person name="Wang Q."/>
            <person name="Zhang B."/>
            <person name="Ji P."/>
            <person name="Bell-Sakyi L."/>
            <person name="Cui X.M."/>
            <person name="Yuan T.T."/>
            <person name="Jiang B.G."/>
            <person name="Yang W.F."/>
            <person name="Lam T.T."/>
            <person name="Chang Q.C."/>
            <person name="Ding S.J."/>
            <person name="Wang X.J."/>
            <person name="Zhu J.G."/>
            <person name="Ruan X.D."/>
            <person name="Zhao L."/>
            <person name="Wei J.T."/>
            <person name="Ye R.Z."/>
            <person name="Que T.C."/>
            <person name="Du C.H."/>
            <person name="Zhou Y.H."/>
            <person name="Cheng J.X."/>
            <person name="Dai P.F."/>
            <person name="Guo W.B."/>
            <person name="Han X.H."/>
            <person name="Huang E.J."/>
            <person name="Li L.F."/>
            <person name="Wei W."/>
            <person name="Gao Y.C."/>
            <person name="Liu J.Z."/>
            <person name="Shao H.Z."/>
            <person name="Wang X."/>
            <person name="Wang C.C."/>
            <person name="Yang T.C."/>
            <person name="Huo Q.B."/>
            <person name="Li W."/>
            <person name="Chen H.Y."/>
            <person name="Chen S.E."/>
            <person name="Zhou L.G."/>
            <person name="Ni X.B."/>
            <person name="Tian J.H."/>
            <person name="Sheng Y."/>
            <person name="Liu T."/>
            <person name="Pan Y.S."/>
            <person name="Xia L.Y."/>
            <person name="Li J."/>
            <person name="Zhao F."/>
            <person name="Cao W.C."/>
        </authorList>
    </citation>
    <scope>NUCLEOTIDE SEQUENCE</scope>
    <source>
        <strain evidence="2">Rsan-2018</strain>
    </source>
</reference>